<dbReference type="PANTHER" id="PTHR12992">
    <property type="entry name" value="NUDIX HYDROLASE"/>
    <property type="match status" value="1"/>
</dbReference>
<sequence length="212" mass="23820">MTPDLLAAVLRDNHSGNAPSEQSTTVLRGDHDLNPDLRCPGGRERPAAVLVPLFGRRREPHVLLTRRSSALTNHAGQIAFPGGCSEPQDADARATALRETHEEIGLGPERIQPLGQLDLYVTRTGFAVTPIVGWIEEEIALDQLILDPREVDEVFEVPLDFFLNPANRQRHARTYEGRARYFYAYPYRNYYIWGATAGMLNNLAERLLDQEC</sequence>
<keyword evidence="10" id="KW-1185">Reference proteome</keyword>
<comment type="caution">
    <text evidence="9">The sequence shown here is derived from an EMBL/GenBank/DDBJ whole genome shotgun (WGS) entry which is preliminary data.</text>
</comment>
<evidence type="ECO:0000256" key="4">
    <source>
        <dbReference type="ARBA" id="ARBA00022801"/>
    </source>
</evidence>
<feature type="compositionally biased region" description="Polar residues" evidence="7">
    <location>
        <begin position="15"/>
        <end position="26"/>
    </location>
</feature>
<feature type="region of interest" description="Disordered" evidence="7">
    <location>
        <begin position="12"/>
        <end position="41"/>
    </location>
</feature>
<evidence type="ECO:0000256" key="7">
    <source>
        <dbReference type="SAM" id="MobiDB-lite"/>
    </source>
</evidence>
<dbReference type="EMBL" id="JARHUD010000001">
    <property type="protein sequence ID" value="MDF2094701.1"/>
    <property type="molecule type" value="Genomic_DNA"/>
</dbReference>
<evidence type="ECO:0000256" key="1">
    <source>
        <dbReference type="ARBA" id="ARBA00001936"/>
    </source>
</evidence>
<name>A0ABT5YID8_9PROT</name>
<gene>
    <name evidence="9" type="ORF">P2G67_01775</name>
</gene>
<evidence type="ECO:0000313" key="9">
    <source>
        <dbReference type="EMBL" id="MDF2094701.1"/>
    </source>
</evidence>
<dbReference type="Gene3D" id="3.90.79.10">
    <property type="entry name" value="Nucleoside Triphosphate Pyrophosphohydrolase"/>
    <property type="match status" value="1"/>
</dbReference>
<evidence type="ECO:0000256" key="3">
    <source>
        <dbReference type="ARBA" id="ARBA00022723"/>
    </source>
</evidence>
<dbReference type="PROSITE" id="PS51462">
    <property type="entry name" value="NUDIX"/>
    <property type="match status" value="1"/>
</dbReference>
<protein>
    <submittedName>
        <fullName evidence="9">CoA pyrophosphatase</fullName>
    </submittedName>
</protein>
<feature type="compositionally biased region" description="Basic and acidic residues" evidence="7">
    <location>
        <begin position="28"/>
        <end position="41"/>
    </location>
</feature>
<evidence type="ECO:0000256" key="2">
    <source>
        <dbReference type="ARBA" id="ARBA00001946"/>
    </source>
</evidence>
<dbReference type="InterPro" id="IPR045121">
    <property type="entry name" value="CoAse"/>
</dbReference>
<keyword evidence="3" id="KW-0479">Metal-binding</keyword>
<keyword evidence="6" id="KW-0464">Manganese</keyword>
<dbReference type="Proteomes" id="UP001215503">
    <property type="component" value="Unassembled WGS sequence"/>
</dbReference>
<evidence type="ECO:0000259" key="8">
    <source>
        <dbReference type="PROSITE" id="PS51462"/>
    </source>
</evidence>
<evidence type="ECO:0000256" key="5">
    <source>
        <dbReference type="ARBA" id="ARBA00022842"/>
    </source>
</evidence>
<dbReference type="InterPro" id="IPR000086">
    <property type="entry name" value="NUDIX_hydrolase_dom"/>
</dbReference>
<accession>A0ABT5YID8</accession>
<dbReference type="SUPFAM" id="SSF55811">
    <property type="entry name" value="Nudix"/>
    <property type="match status" value="1"/>
</dbReference>
<dbReference type="CDD" id="cd03426">
    <property type="entry name" value="NUDIX_CoAse_Nudt7"/>
    <property type="match status" value="1"/>
</dbReference>
<dbReference type="PANTHER" id="PTHR12992:SF11">
    <property type="entry name" value="MITOCHONDRIAL COENZYME A DIPHOSPHATASE NUDT8"/>
    <property type="match status" value="1"/>
</dbReference>
<reference evidence="9 10" key="1">
    <citation type="submission" date="2023-03" db="EMBL/GenBank/DDBJ databases">
        <title>Fodinicurvata sp. CAU 1616 isolated from sea sendiment.</title>
        <authorList>
            <person name="Kim W."/>
        </authorList>
    </citation>
    <scope>NUCLEOTIDE SEQUENCE [LARGE SCALE GENOMIC DNA]</scope>
    <source>
        <strain evidence="9 10">CAU 1616</strain>
    </source>
</reference>
<comment type="cofactor">
    <cofactor evidence="2">
        <name>Mg(2+)</name>
        <dbReference type="ChEBI" id="CHEBI:18420"/>
    </cofactor>
</comment>
<comment type="cofactor">
    <cofactor evidence="1">
        <name>Mn(2+)</name>
        <dbReference type="ChEBI" id="CHEBI:29035"/>
    </cofactor>
</comment>
<evidence type="ECO:0000256" key="6">
    <source>
        <dbReference type="ARBA" id="ARBA00023211"/>
    </source>
</evidence>
<dbReference type="InterPro" id="IPR015797">
    <property type="entry name" value="NUDIX_hydrolase-like_dom_sf"/>
</dbReference>
<feature type="domain" description="Nudix hydrolase" evidence="8">
    <location>
        <begin position="44"/>
        <end position="179"/>
    </location>
</feature>
<evidence type="ECO:0000313" key="10">
    <source>
        <dbReference type="Proteomes" id="UP001215503"/>
    </source>
</evidence>
<dbReference type="Pfam" id="PF00293">
    <property type="entry name" value="NUDIX"/>
    <property type="match status" value="1"/>
</dbReference>
<organism evidence="9 10">
    <name type="scientific">Aquibaculum arenosum</name>
    <dbReference type="NCBI Taxonomy" id="3032591"/>
    <lineage>
        <taxon>Bacteria</taxon>
        <taxon>Pseudomonadati</taxon>
        <taxon>Pseudomonadota</taxon>
        <taxon>Alphaproteobacteria</taxon>
        <taxon>Rhodospirillales</taxon>
        <taxon>Rhodovibrionaceae</taxon>
        <taxon>Aquibaculum</taxon>
    </lineage>
</organism>
<dbReference type="NCBIfam" id="NF007980">
    <property type="entry name" value="PRK10707.1"/>
    <property type="match status" value="1"/>
</dbReference>
<keyword evidence="4" id="KW-0378">Hydrolase</keyword>
<keyword evidence="5" id="KW-0460">Magnesium</keyword>
<proteinExistence type="predicted"/>